<dbReference type="Pfam" id="PF04230">
    <property type="entry name" value="PS_pyruv_trans"/>
    <property type="match status" value="1"/>
</dbReference>
<dbReference type="InterPro" id="IPR007345">
    <property type="entry name" value="Polysacch_pyruvyl_Trfase"/>
</dbReference>
<comment type="caution">
    <text evidence="2">The sequence shown here is derived from an EMBL/GenBank/DDBJ whole genome shotgun (WGS) entry which is preliminary data.</text>
</comment>
<organism evidence="2 3">
    <name type="scientific">Kribbella aluminosa</name>
    <dbReference type="NCBI Taxonomy" id="416017"/>
    <lineage>
        <taxon>Bacteria</taxon>
        <taxon>Bacillati</taxon>
        <taxon>Actinomycetota</taxon>
        <taxon>Actinomycetes</taxon>
        <taxon>Propionibacteriales</taxon>
        <taxon>Kribbellaceae</taxon>
        <taxon>Kribbella</taxon>
    </lineage>
</organism>
<sequence length="402" mass="44820">MSADAPDPPITVITADNAGFENAGMVTVDLAFESVRKQLGPDVGVEWRTLHLPSVARMRDYLSDDDLPFTFQPLGDAASPPGTVRVIWGDFLQTRHYIEQDATIKLLRFCGVTKRSEARDLLHRRLLLRDEPTDSLRRTVLYGGTLLHNTQSDYQDSGYFRAFSRLMAECHSIWLRDPVSVAKAGHLRAAGRPALFGADAALLLESAELAGLERTGWGEEIVDGTAAGVFVGERTKRPPWLPRFCEEIAARTGVRLDWLPWSETQAAGQLPVDVRPGRPRLGDLLAALPKYRFVISDTYHLCVNAWRAGTPAICIGSPQPGPSPDGLLSLNDWKKHVFYAAYDAMDLYLSTSMDTEEVTKQHVERIAWFMERGEFEPVVARIRQHAARSRAALTETLRSVLR</sequence>
<reference evidence="2 3" key="1">
    <citation type="submission" date="2021-03" db="EMBL/GenBank/DDBJ databases">
        <title>Sequencing the genomes of 1000 actinobacteria strains.</title>
        <authorList>
            <person name="Klenk H.-P."/>
        </authorList>
    </citation>
    <scope>NUCLEOTIDE SEQUENCE [LARGE SCALE GENOMIC DNA]</scope>
    <source>
        <strain evidence="2 3">DSM 18824</strain>
    </source>
</reference>
<accession>A0ABS4UDB2</accession>
<evidence type="ECO:0000313" key="2">
    <source>
        <dbReference type="EMBL" id="MBP2349633.1"/>
    </source>
</evidence>
<protein>
    <recommendedName>
        <fullName evidence="1">Polysaccharide pyruvyl transferase domain-containing protein</fullName>
    </recommendedName>
</protein>
<name>A0ABS4UDB2_9ACTN</name>
<dbReference type="Proteomes" id="UP000755585">
    <property type="component" value="Unassembled WGS sequence"/>
</dbReference>
<dbReference type="EMBL" id="JAGINT010000001">
    <property type="protein sequence ID" value="MBP2349633.1"/>
    <property type="molecule type" value="Genomic_DNA"/>
</dbReference>
<evidence type="ECO:0000259" key="1">
    <source>
        <dbReference type="Pfam" id="PF04230"/>
    </source>
</evidence>
<dbReference type="RefSeq" id="WP_209692773.1">
    <property type="nucleotide sequence ID" value="NZ_BAAAVU010000029.1"/>
</dbReference>
<evidence type="ECO:0000313" key="3">
    <source>
        <dbReference type="Proteomes" id="UP000755585"/>
    </source>
</evidence>
<gene>
    <name evidence="2" type="ORF">JOF29_000716</name>
</gene>
<feature type="domain" description="Polysaccharide pyruvyl transferase" evidence="1">
    <location>
        <begin position="126"/>
        <end position="316"/>
    </location>
</feature>
<keyword evidence="3" id="KW-1185">Reference proteome</keyword>
<proteinExistence type="predicted"/>